<keyword evidence="3" id="KW-1185">Reference proteome</keyword>
<dbReference type="Proteomes" id="UP000245942">
    <property type="component" value="Unassembled WGS sequence"/>
</dbReference>
<dbReference type="OrthoDB" id="441812at2759"/>
<accession>A0A316UH47</accession>
<dbReference type="GO" id="GO:0005634">
    <property type="term" value="C:nucleus"/>
    <property type="evidence" value="ECO:0007669"/>
    <property type="project" value="TreeGrafter"/>
</dbReference>
<feature type="region of interest" description="Disordered" evidence="1">
    <location>
        <begin position="313"/>
        <end position="344"/>
    </location>
</feature>
<evidence type="ECO:0008006" key="4">
    <source>
        <dbReference type="Google" id="ProtNLM"/>
    </source>
</evidence>
<feature type="compositionally biased region" description="Basic and acidic residues" evidence="1">
    <location>
        <begin position="324"/>
        <end position="339"/>
    </location>
</feature>
<gene>
    <name evidence="2" type="ORF">BCV69DRAFT_145485</name>
</gene>
<proteinExistence type="predicted"/>
<dbReference type="GeneID" id="37011055"/>
<dbReference type="STRING" id="1684307.A0A316UH47"/>
<dbReference type="EMBL" id="KZ819323">
    <property type="protein sequence ID" value="PWN22495.1"/>
    <property type="molecule type" value="Genomic_DNA"/>
</dbReference>
<dbReference type="GO" id="GO:0016279">
    <property type="term" value="F:protein-lysine N-methyltransferase activity"/>
    <property type="evidence" value="ECO:0007669"/>
    <property type="project" value="TreeGrafter"/>
</dbReference>
<dbReference type="SUPFAM" id="SSF82199">
    <property type="entry name" value="SET domain"/>
    <property type="match status" value="1"/>
</dbReference>
<dbReference type="InterPro" id="IPR050600">
    <property type="entry name" value="SETD3_SETD6_MTase"/>
</dbReference>
<protein>
    <recommendedName>
        <fullName evidence="4">SET domain-containing protein</fullName>
    </recommendedName>
</protein>
<reference evidence="2 3" key="1">
    <citation type="journal article" date="2018" name="Mol. Biol. Evol.">
        <title>Broad Genomic Sampling Reveals a Smut Pathogenic Ancestry of the Fungal Clade Ustilaginomycotina.</title>
        <authorList>
            <person name="Kijpornyongpan T."/>
            <person name="Mondo S.J."/>
            <person name="Barry K."/>
            <person name="Sandor L."/>
            <person name="Lee J."/>
            <person name="Lipzen A."/>
            <person name="Pangilinan J."/>
            <person name="LaButti K."/>
            <person name="Hainaut M."/>
            <person name="Henrissat B."/>
            <person name="Grigoriev I.V."/>
            <person name="Spatafora J.W."/>
            <person name="Aime M.C."/>
        </authorList>
    </citation>
    <scope>NUCLEOTIDE SEQUENCE [LARGE SCALE GENOMIC DNA]</scope>
    <source>
        <strain evidence="2 3">MCA 4718</strain>
    </source>
</reference>
<organism evidence="2 3">
    <name type="scientific">Pseudomicrostroma glucosiphilum</name>
    <dbReference type="NCBI Taxonomy" id="1684307"/>
    <lineage>
        <taxon>Eukaryota</taxon>
        <taxon>Fungi</taxon>
        <taxon>Dikarya</taxon>
        <taxon>Basidiomycota</taxon>
        <taxon>Ustilaginomycotina</taxon>
        <taxon>Exobasidiomycetes</taxon>
        <taxon>Microstromatales</taxon>
        <taxon>Microstromatales incertae sedis</taxon>
        <taxon>Pseudomicrostroma</taxon>
    </lineage>
</organism>
<evidence type="ECO:0000313" key="3">
    <source>
        <dbReference type="Proteomes" id="UP000245942"/>
    </source>
</evidence>
<evidence type="ECO:0000313" key="2">
    <source>
        <dbReference type="EMBL" id="PWN22495.1"/>
    </source>
</evidence>
<dbReference type="Gene3D" id="3.90.1410.10">
    <property type="entry name" value="set domain protein methyltransferase, domain 1"/>
    <property type="match status" value="1"/>
</dbReference>
<name>A0A316UH47_9BASI</name>
<dbReference type="PANTHER" id="PTHR13271">
    <property type="entry name" value="UNCHARACTERIZED PUTATIVE METHYLTRANSFERASE"/>
    <property type="match status" value="1"/>
</dbReference>
<dbReference type="AlphaFoldDB" id="A0A316UH47"/>
<feature type="region of interest" description="Disordered" evidence="1">
    <location>
        <begin position="484"/>
        <end position="505"/>
    </location>
</feature>
<dbReference type="CDD" id="cd10527">
    <property type="entry name" value="SET_LSMT"/>
    <property type="match status" value="1"/>
</dbReference>
<sequence>MITSDDADHSVDGYHIDGVDSAALAISQWLREHGIWLHPSLTIQPLDNDSHIKGLEKGATAKAPIPRALGVFLSPTFSPLPIPSGRPIALIPKPACLSPRTSALRTHLTTLDIDPVFGPQATSGLLLSFCLLYEKYLGQRSVFYGYVRSLPRERPGGQFGICLPLEGGRDPHIPSDTVLPGTETARLLQRAELLAEDPASAPGWPSHSSDAVSLSLLWHFHTQTVLPFLVNLDLARDKAPSESAWSEFLGCYSLVSSRAFVCDTYHGLALVPLADIFNHAEPAEEDQEDDEIQQHVQFECEDLVCTRCGSLTHSETGKCRKSCKSSDRQKPSLHVKDTDVNDEDEEEIDDDLIYMTTIVPLYASPTRPLEIFNNYGPLSPARLLASYGFVAESGPVNKWERYCWDWRSSVERAEVLTALGLDLEEEIEKASSRKRSYHGEEPVDEPKIHGESYDARRRWSRLVDTLAARGTQAMEPLFPSSESIHASNEAQNDPGRASGPDLGPVSRILPLPKQSPFALMDLPAVIGDSSALLVSPSADEEGYTADEILPLFIDGRGKVSRPLWTVCVLAALVRSTSRDGSSSLAEWSRSKEGLLQLLKSVEERAEAKIAGHPRPEEGLRSTPVKEEQALQTQILASAASMLHALVQARQDSIPVSIAELEATAAKDDSLRSGAIRLAHNERLILLQTLNKVKRLLSIGDTSSQQMDEQDSIVFEKR</sequence>
<dbReference type="RefSeq" id="XP_025349655.1">
    <property type="nucleotide sequence ID" value="XM_025489321.1"/>
</dbReference>
<dbReference type="InterPro" id="IPR046341">
    <property type="entry name" value="SET_dom_sf"/>
</dbReference>
<dbReference type="PANTHER" id="PTHR13271:SF34">
    <property type="entry name" value="N-LYSINE METHYLTRANSFERASE SETD6"/>
    <property type="match status" value="1"/>
</dbReference>
<evidence type="ECO:0000256" key="1">
    <source>
        <dbReference type="SAM" id="MobiDB-lite"/>
    </source>
</evidence>